<evidence type="ECO:0000256" key="5">
    <source>
        <dbReference type="RuleBase" id="RU364048"/>
    </source>
</evidence>
<accession>A0ABQ2VRV5</accession>
<evidence type="ECO:0000256" key="2">
    <source>
        <dbReference type="ARBA" id="ARBA00022723"/>
    </source>
</evidence>
<keyword evidence="2 5" id="KW-0479">Metal-binding</keyword>
<comment type="caution">
    <text evidence="6">The sequence shown here is derived from an EMBL/GenBank/DDBJ whole genome shotgun (WGS) entry which is preliminary data.</text>
</comment>
<reference evidence="7" key="1">
    <citation type="journal article" date="2019" name="Int. J. Syst. Evol. Microbiol.">
        <title>The Global Catalogue of Microorganisms (GCM) 10K type strain sequencing project: providing services to taxonomists for standard genome sequencing and annotation.</title>
        <authorList>
            <consortium name="The Broad Institute Genomics Platform"/>
            <consortium name="The Broad Institute Genome Sequencing Center for Infectious Disease"/>
            <person name="Wu L."/>
            <person name="Ma J."/>
        </authorList>
    </citation>
    <scope>NUCLEOTIDE SEQUENCE [LARGE SCALE GENOMIC DNA]</scope>
    <source>
        <strain evidence="7">JCM 3399</strain>
    </source>
</reference>
<keyword evidence="3 5" id="KW-0560">Oxidoreductase</keyword>
<dbReference type="RefSeq" id="WP_189308796.1">
    <property type="nucleotide sequence ID" value="NZ_BMRP01000115.1"/>
</dbReference>
<evidence type="ECO:0000256" key="4">
    <source>
        <dbReference type="ARBA" id="ARBA00023004"/>
    </source>
</evidence>
<gene>
    <name evidence="6" type="ORF">GCM10010211_85620</name>
</gene>
<dbReference type="EMBL" id="BMRP01000115">
    <property type="protein sequence ID" value="GGV05677.1"/>
    <property type="molecule type" value="Genomic_DNA"/>
</dbReference>
<dbReference type="PANTHER" id="PTHR10543">
    <property type="entry name" value="BETA-CAROTENE DIOXYGENASE"/>
    <property type="match status" value="1"/>
</dbReference>
<keyword evidence="4 5" id="KW-0408">Iron</keyword>
<organism evidence="6 7">
    <name type="scientific">Streptomyces albospinus</name>
    <dbReference type="NCBI Taxonomy" id="285515"/>
    <lineage>
        <taxon>Bacteria</taxon>
        <taxon>Bacillati</taxon>
        <taxon>Actinomycetota</taxon>
        <taxon>Actinomycetes</taxon>
        <taxon>Kitasatosporales</taxon>
        <taxon>Streptomycetaceae</taxon>
        <taxon>Streptomyces</taxon>
    </lineage>
</organism>
<dbReference type="Proteomes" id="UP000654471">
    <property type="component" value="Unassembled WGS sequence"/>
</dbReference>
<dbReference type="Pfam" id="PF03055">
    <property type="entry name" value="RPE65"/>
    <property type="match status" value="1"/>
</dbReference>
<evidence type="ECO:0000256" key="3">
    <source>
        <dbReference type="ARBA" id="ARBA00023002"/>
    </source>
</evidence>
<dbReference type="InterPro" id="IPR004294">
    <property type="entry name" value="Carotenoid_Oase"/>
</dbReference>
<comment type="cofactor">
    <cofactor evidence="5">
        <name>Fe(2+)</name>
        <dbReference type="ChEBI" id="CHEBI:29033"/>
    </cofactor>
    <text evidence="5">Binds 1 Fe(2+) ion per subunit.</text>
</comment>
<evidence type="ECO:0000313" key="7">
    <source>
        <dbReference type="Proteomes" id="UP000654471"/>
    </source>
</evidence>
<protein>
    <recommendedName>
        <fullName evidence="5">Dioxygenase</fullName>
        <ecNumber evidence="5">1.13.11.-</ecNumber>
    </recommendedName>
</protein>
<evidence type="ECO:0000256" key="1">
    <source>
        <dbReference type="ARBA" id="ARBA00006787"/>
    </source>
</evidence>
<sequence>MRWTIGLATRTVHEERLDDRRTEFPRIDDRLAGVPARYGYATTLKSPDGHDCTGAIHRYDLRSSTTVSHTFAAGRTPGEPTFAPADTVPGRSVWLMTHVYDATTDRSDLVMLDADDPTAPRTATIHLPRRVPVGFHGNWLPDQP</sequence>
<proteinExistence type="inferred from homology"/>
<evidence type="ECO:0000313" key="6">
    <source>
        <dbReference type="EMBL" id="GGV05677.1"/>
    </source>
</evidence>
<keyword evidence="5" id="KW-0223">Dioxygenase</keyword>
<dbReference type="EC" id="1.13.11.-" evidence="5"/>
<comment type="similarity">
    <text evidence="1 5">Belongs to the carotenoid oxygenase family.</text>
</comment>
<keyword evidence="7" id="KW-1185">Reference proteome</keyword>
<dbReference type="PANTHER" id="PTHR10543:SF89">
    <property type="entry name" value="CAROTENOID 9,10(9',10')-CLEAVAGE DIOXYGENASE 1"/>
    <property type="match status" value="1"/>
</dbReference>
<name>A0ABQ2VRV5_9ACTN</name>